<dbReference type="InterPro" id="IPR051533">
    <property type="entry name" value="WaaL-like"/>
</dbReference>
<dbReference type="GO" id="GO:0016874">
    <property type="term" value="F:ligase activity"/>
    <property type="evidence" value="ECO:0007669"/>
    <property type="project" value="UniProtKB-KW"/>
</dbReference>
<dbReference type="Proteomes" id="UP000295212">
    <property type="component" value="Unassembled WGS sequence"/>
</dbReference>
<dbReference type="RefSeq" id="WP_133633838.1">
    <property type="nucleotide sequence ID" value="NZ_SNZJ01000001.1"/>
</dbReference>
<dbReference type="PANTHER" id="PTHR37422:SF23">
    <property type="entry name" value="TEICHURONIC ACID BIOSYNTHESIS PROTEIN TUAE"/>
    <property type="match status" value="1"/>
</dbReference>
<dbReference type="Pfam" id="PF04932">
    <property type="entry name" value="Wzy_C"/>
    <property type="match status" value="1"/>
</dbReference>
<keyword evidence="2 5" id="KW-0812">Transmembrane</keyword>
<feature type="transmembrane region" description="Helical" evidence="5">
    <location>
        <begin position="218"/>
        <end position="235"/>
    </location>
</feature>
<protein>
    <submittedName>
        <fullName evidence="7">O-antigen ligase-like membrane protein</fullName>
    </submittedName>
</protein>
<dbReference type="AlphaFoldDB" id="A0A4R6ZWY9"/>
<feature type="transmembrane region" description="Helical" evidence="5">
    <location>
        <begin position="280"/>
        <end position="300"/>
    </location>
</feature>
<feature type="transmembrane region" description="Helical" evidence="5">
    <location>
        <begin position="195"/>
        <end position="213"/>
    </location>
</feature>
<feature type="transmembrane region" description="Helical" evidence="5">
    <location>
        <begin position="53"/>
        <end position="73"/>
    </location>
</feature>
<comment type="caution">
    <text evidence="7">The sequence shown here is derived from an EMBL/GenBank/DDBJ whole genome shotgun (WGS) entry which is preliminary data.</text>
</comment>
<feature type="transmembrane region" description="Helical" evidence="5">
    <location>
        <begin position="28"/>
        <end position="46"/>
    </location>
</feature>
<sequence length="424" mass="47944">MKISLSSIVGGTVFLSFFHTVLRLSPASPISGFVAISPALFVVLILRSRHARLSFLLYLALTFYSLMATFVFSQGYEHFLVMHFHILKIFILFTASVYFITCRGGDAFFSIVRTFFFVSLIVAFFERFTDIHMPNVNDVYAPYTMYSFFWNQNEFATGIVAFLPIYLALEKNKIFKALVVISVAYIVYHNDAKTASLALILAGVLWFLAVSVYRRAMLFISATLLSFLIGLGFFHELPLPFKNYSYTIGDVIYEPLYSVITLTPLSDTGGSLITRINAMIYAIGALIDSYGLGIGAGNTINLLTMPEYQLISARSIHNIVVQFLAEFGFVAILFYSFLFLYYFRLFFSVNLKRGQLIQLIGIPVALVASGGSSVGIMSNYLFWVSVFLLYFVIGYKDYFQNMNIKSLEPESREKNFSMPLGYKQ</sequence>
<evidence type="ECO:0000313" key="7">
    <source>
        <dbReference type="EMBL" id="TDR57258.1"/>
    </source>
</evidence>
<keyword evidence="4 5" id="KW-0472">Membrane</keyword>
<evidence type="ECO:0000313" key="8">
    <source>
        <dbReference type="Proteomes" id="UP000295212"/>
    </source>
</evidence>
<proteinExistence type="predicted"/>
<dbReference type="EMBL" id="SNZJ01000001">
    <property type="protein sequence ID" value="TDR57258.1"/>
    <property type="molecule type" value="Genomic_DNA"/>
</dbReference>
<accession>A0A4R6ZWY9</accession>
<dbReference type="OrthoDB" id="9255580at2"/>
<keyword evidence="3 5" id="KW-1133">Transmembrane helix</keyword>
<feature type="transmembrane region" description="Helical" evidence="5">
    <location>
        <begin position="107"/>
        <end position="125"/>
    </location>
</feature>
<evidence type="ECO:0000256" key="5">
    <source>
        <dbReference type="SAM" id="Phobius"/>
    </source>
</evidence>
<feature type="transmembrane region" description="Helical" evidence="5">
    <location>
        <begin position="145"/>
        <end position="167"/>
    </location>
</feature>
<keyword evidence="7" id="KW-0436">Ligase</keyword>
<feature type="domain" description="O-antigen ligase-related" evidence="6">
    <location>
        <begin position="179"/>
        <end position="335"/>
    </location>
</feature>
<dbReference type="InterPro" id="IPR007016">
    <property type="entry name" value="O-antigen_ligase-rel_domated"/>
</dbReference>
<feature type="transmembrane region" description="Helical" evidence="5">
    <location>
        <begin position="380"/>
        <end position="399"/>
    </location>
</feature>
<name>A0A4R6ZWY9_9GAMM</name>
<reference evidence="7 8" key="1">
    <citation type="submission" date="2019-03" db="EMBL/GenBank/DDBJ databases">
        <title>Genomic Encyclopedia of Type Strains, Phase III (KMG-III): the genomes of soil and plant-associated and newly described type strains.</title>
        <authorList>
            <person name="Whitman W."/>
        </authorList>
    </citation>
    <scope>NUCLEOTIDE SEQUENCE [LARGE SCALE GENOMIC DNA]</scope>
    <source>
        <strain evidence="7 8">CECT 5797</strain>
    </source>
</reference>
<evidence type="ECO:0000256" key="4">
    <source>
        <dbReference type="ARBA" id="ARBA00023136"/>
    </source>
</evidence>
<feature type="transmembrane region" description="Helical" evidence="5">
    <location>
        <begin position="79"/>
        <end position="100"/>
    </location>
</feature>
<dbReference type="GO" id="GO:0016020">
    <property type="term" value="C:membrane"/>
    <property type="evidence" value="ECO:0007669"/>
    <property type="project" value="UniProtKB-SubCell"/>
</dbReference>
<evidence type="ECO:0000259" key="6">
    <source>
        <dbReference type="Pfam" id="PF04932"/>
    </source>
</evidence>
<feature type="transmembrane region" description="Helical" evidence="5">
    <location>
        <begin position="320"/>
        <end position="343"/>
    </location>
</feature>
<organism evidence="7 8">
    <name type="scientific">Halomonas ventosae</name>
    <dbReference type="NCBI Taxonomy" id="229007"/>
    <lineage>
        <taxon>Bacteria</taxon>
        <taxon>Pseudomonadati</taxon>
        <taxon>Pseudomonadota</taxon>
        <taxon>Gammaproteobacteria</taxon>
        <taxon>Oceanospirillales</taxon>
        <taxon>Halomonadaceae</taxon>
        <taxon>Halomonas</taxon>
    </lineage>
</organism>
<feature type="transmembrane region" description="Helical" evidence="5">
    <location>
        <begin position="174"/>
        <end position="189"/>
    </location>
</feature>
<gene>
    <name evidence="7" type="ORF">DFP85_10173</name>
</gene>
<evidence type="ECO:0000256" key="2">
    <source>
        <dbReference type="ARBA" id="ARBA00022692"/>
    </source>
</evidence>
<evidence type="ECO:0000256" key="3">
    <source>
        <dbReference type="ARBA" id="ARBA00022989"/>
    </source>
</evidence>
<feature type="transmembrane region" description="Helical" evidence="5">
    <location>
        <begin position="5"/>
        <end position="22"/>
    </location>
</feature>
<comment type="subcellular location">
    <subcellularLocation>
        <location evidence="1">Membrane</location>
        <topology evidence="1">Multi-pass membrane protein</topology>
    </subcellularLocation>
</comment>
<dbReference type="PANTHER" id="PTHR37422">
    <property type="entry name" value="TEICHURONIC ACID BIOSYNTHESIS PROTEIN TUAE"/>
    <property type="match status" value="1"/>
</dbReference>
<evidence type="ECO:0000256" key="1">
    <source>
        <dbReference type="ARBA" id="ARBA00004141"/>
    </source>
</evidence>